<sequence>MLWSGYERAKHARAFPVIAGTVEAFFTVFWIDATNLLKWLRERSAFVCTVNEGREHAFFMLQARHADVARSWTRLRTALPNTAGGTSGWALIPQDCSLIDITGYDKSVVMDQ</sequence>
<dbReference type="HOGENOM" id="CLU_2145128_0_0_1"/>
<keyword evidence="1" id="KW-0472">Membrane</keyword>
<dbReference type="EMBL" id="GG663373">
    <property type="protein sequence ID" value="EEH04687.1"/>
    <property type="molecule type" value="Genomic_DNA"/>
</dbReference>
<proteinExistence type="predicted"/>
<reference evidence="2" key="1">
    <citation type="submission" date="2009-02" db="EMBL/GenBank/DDBJ databases">
        <title>The Genome Sequence of Ajellomyces capsulatus strain G186AR.</title>
        <authorList>
            <consortium name="The Broad Institute Genome Sequencing Platform"/>
            <person name="Champion M."/>
            <person name="Cuomo C."/>
            <person name="Ma L.-J."/>
            <person name="Henn M.R."/>
            <person name="Sil A."/>
            <person name="Goldman B."/>
            <person name="Young S.K."/>
            <person name="Kodira C.D."/>
            <person name="Zeng Q."/>
            <person name="Koehrsen M."/>
            <person name="Alvarado L."/>
            <person name="Berlin A."/>
            <person name="Borenstein D."/>
            <person name="Chen Z."/>
            <person name="Engels R."/>
            <person name="Freedman E."/>
            <person name="Gellesch M."/>
            <person name="Goldberg J."/>
            <person name="Griggs A."/>
            <person name="Gujja S."/>
            <person name="Heiman D."/>
            <person name="Hepburn T."/>
            <person name="Howarth C."/>
            <person name="Jen D."/>
            <person name="Larson L."/>
            <person name="Lewis B."/>
            <person name="Mehta T."/>
            <person name="Park D."/>
            <person name="Pearson M."/>
            <person name="Roberts A."/>
            <person name="Saif S."/>
            <person name="Shea T."/>
            <person name="Shenoy N."/>
            <person name="Sisk P."/>
            <person name="Stolte C."/>
            <person name="Sykes S."/>
            <person name="Walk T."/>
            <person name="White J."/>
            <person name="Yandava C."/>
            <person name="Klein B."/>
            <person name="McEwen J.G."/>
            <person name="Puccia R."/>
            <person name="Goldman G.H."/>
            <person name="Felipe M.S."/>
            <person name="Nino-Vega G."/>
            <person name="San-Blas G."/>
            <person name="Taylor J."/>
            <person name="Mendoza L."/>
            <person name="Galagan J."/>
            <person name="Nusbaum C."/>
            <person name="Birren B."/>
        </authorList>
    </citation>
    <scope>NUCLEOTIDE SEQUENCE</scope>
    <source>
        <strain evidence="2">G186AR</strain>
    </source>
</reference>
<protein>
    <submittedName>
        <fullName evidence="2">Uncharacterized protein</fullName>
    </submittedName>
</protein>
<dbReference type="GeneID" id="69040344"/>
<dbReference type="Proteomes" id="UP000001631">
    <property type="component" value="Unassembled WGS sequence"/>
</dbReference>
<gene>
    <name evidence="2" type="ORF">HCBG_07328</name>
</gene>
<keyword evidence="1" id="KW-0812">Transmembrane</keyword>
<dbReference type="RefSeq" id="XP_045285168.1">
    <property type="nucleotide sequence ID" value="XM_045434377.1"/>
</dbReference>
<accession>C0NVZ8</accession>
<dbReference type="InParanoid" id="C0NVZ8"/>
<evidence type="ECO:0000313" key="3">
    <source>
        <dbReference type="Proteomes" id="UP000001631"/>
    </source>
</evidence>
<name>C0NVZ8_AJECG</name>
<organism evidence="2 3">
    <name type="scientific">Ajellomyces capsulatus (strain G186AR / H82 / ATCC MYA-2454 / RMSCC 2432)</name>
    <name type="common">Darling's disease fungus</name>
    <name type="synonym">Histoplasma capsulatum</name>
    <dbReference type="NCBI Taxonomy" id="447093"/>
    <lineage>
        <taxon>Eukaryota</taxon>
        <taxon>Fungi</taxon>
        <taxon>Dikarya</taxon>
        <taxon>Ascomycota</taxon>
        <taxon>Pezizomycotina</taxon>
        <taxon>Eurotiomycetes</taxon>
        <taxon>Eurotiomycetidae</taxon>
        <taxon>Onygenales</taxon>
        <taxon>Ajellomycetaceae</taxon>
        <taxon>Histoplasma</taxon>
    </lineage>
</organism>
<feature type="transmembrane region" description="Helical" evidence="1">
    <location>
        <begin position="12"/>
        <end position="31"/>
    </location>
</feature>
<evidence type="ECO:0000256" key="1">
    <source>
        <dbReference type="SAM" id="Phobius"/>
    </source>
</evidence>
<evidence type="ECO:0000313" key="2">
    <source>
        <dbReference type="EMBL" id="EEH04687.1"/>
    </source>
</evidence>
<keyword evidence="3" id="KW-1185">Reference proteome</keyword>
<keyword evidence="1" id="KW-1133">Transmembrane helix</keyword>
<dbReference type="AlphaFoldDB" id="C0NVZ8"/>